<keyword evidence="4" id="KW-1185">Reference proteome</keyword>
<evidence type="ECO:0000313" key="4">
    <source>
        <dbReference type="Proteomes" id="UP000199169"/>
    </source>
</evidence>
<dbReference type="PANTHER" id="PTHR47197">
    <property type="entry name" value="PROTEIN NIRF"/>
    <property type="match status" value="1"/>
</dbReference>
<dbReference type="InterPro" id="IPR015943">
    <property type="entry name" value="WD40/YVTN_repeat-like_dom_sf"/>
</dbReference>
<feature type="domain" description="YNCE-like beta-propeller" evidence="2">
    <location>
        <begin position="46"/>
        <end position="340"/>
    </location>
</feature>
<organism evidence="3 4">
    <name type="scientific">Candidatus Accumulibacter aalborgensis</name>
    <dbReference type="NCBI Taxonomy" id="1860102"/>
    <lineage>
        <taxon>Bacteria</taxon>
        <taxon>Pseudomonadati</taxon>
        <taxon>Pseudomonadota</taxon>
        <taxon>Betaproteobacteria</taxon>
        <taxon>Candidatus Accumulibacter</taxon>
    </lineage>
</organism>
<dbReference type="InterPro" id="IPR011045">
    <property type="entry name" value="N2O_reductase_N"/>
</dbReference>
<proteinExistence type="predicted"/>
<sequence>MTFILGHPLLPLPAVMIDCLSTSFRRLAASLLLLLLLCVNGTADAGLAIALNSADGTISLIDTETYTVTDKVTVCKEPHHLIPTPDEKSIIVACAAANQLVFFDPSTGREQKRVRNISDPYQLGYSPDRKWFVATSLRLDRVDLYDPTDFTLKGRLPAPRAPSHIAFDHASEFVFVTLQDSNEVMAIHLGTQKIAWVMPVGRTPAGIVMSPDNRYLLVASMGEGVVEVIEWRFQKSVKKVATDTATHNFQPKGDRRHFFVSNRSVNGSISLFDTRTMTVVEKYDVPGGPDDMLVRADGKELWATARFARKVQVLDLDSKTLKVSIPVGSSPHGVFFLNHAGLR</sequence>
<gene>
    <name evidence="3" type="ORF">ACCAA_210026</name>
</gene>
<dbReference type="SUPFAM" id="SSF50974">
    <property type="entry name" value="Nitrous oxide reductase, N-terminal domain"/>
    <property type="match status" value="1"/>
</dbReference>
<dbReference type="STRING" id="1860102.ACCAA_210026"/>
<dbReference type="RefSeq" id="WP_245754480.1">
    <property type="nucleotide sequence ID" value="NZ_FLQX01000096.1"/>
</dbReference>
<accession>A0A1A8XM07</accession>
<evidence type="ECO:0000256" key="1">
    <source>
        <dbReference type="ARBA" id="ARBA00022729"/>
    </source>
</evidence>
<dbReference type="AlphaFoldDB" id="A0A1A8XM07"/>
<dbReference type="Gene3D" id="2.130.10.10">
    <property type="entry name" value="YVTN repeat-like/Quinoprotein amine dehydrogenase"/>
    <property type="match status" value="3"/>
</dbReference>
<reference evidence="3 4" key="1">
    <citation type="submission" date="2016-06" db="EMBL/GenBank/DDBJ databases">
        <authorList>
            <person name="Kjaerup R.B."/>
            <person name="Dalgaard T.S."/>
            <person name="Juul-Madsen H.R."/>
        </authorList>
    </citation>
    <scope>NUCLEOTIDE SEQUENCE [LARGE SCALE GENOMIC DNA]</scope>
    <source>
        <strain evidence="3">3</strain>
    </source>
</reference>
<evidence type="ECO:0000259" key="2">
    <source>
        <dbReference type="Pfam" id="PF21783"/>
    </source>
</evidence>
<dbReference type="EMBL" id="FLQX01000096">
    <property type="protein sequence ID" value="SBT05442.1"/>
    <property type="molecule type" value="Genomic_DNA"/>
</dbReference>
<dbReference type="PANTHER" id="PTHR47197:SF3">
    <property type="entry name" value="DIHYDRO-HEME D1 DEHYDROGENASE"/>
    <property type="match status" value="1"/>
</dbReference>
<name>A0A1A8XM07_9PROT</name>
<keyword evidence="1" id="KW-0732">Signal</keyword>
<evidence type="ECO:0000313" key="3">
    <source>
        <dbReference type="EMBL" id="SBT05442.1"/>
    </source>
</evidence>
<dbReference type="Proteomes" id="UP000199169">
    <property type="component" value="Unassembled WGS sequence"/>
</dbReference>
<dbReference type="Pfam" id="PF21783">
    <property type="entry name" value="YNCE"/>
    <property type="match status" value="1"/>
</dbReference>
<dbReference type="InterPro" id="IPR051200">
    <property type="entry name" value="Host-pathogen_enzymatic-act"/>
</dbReference>
<dbReference type="InterPro" id="IPR048433">
    <property type="entry name" value="YNCE-like_beta-prop"/>
</dbReference>
<protein>
    <recommendedName>
        <fullName evidence="2">YNCE-like beta-propeller domain-containing protein</fullName>
    </recommendedName>
</protein>